<dbReference type="GO" id="GO:0005737">
    <property type="term" value="C:cytoplasm"/>
    <property type="evidence" value="ECO:0007669"/>
    <property type="project" value="TreeGrafter"/>
</dbReference>
<reference evidence="6 7" key="1">
    <citation type="submission" date="2013-08" db="EMBL/GenBank/DDBJ databases">
        <authorList>
            <person name="Huang J."/>
            <person name="Wang G."/>
        </authorList>
    </citation>
    <scope>NUCLEOTIDE SEQUENCE [LARGE SCALE GENOMIC DNA]</scope>
    <source>
        <strain evidence="6 7">JSM 076056</strain>
    </source>
</reference>
<dbReference type="RefSeq" id="WP_026802040.1">
    <property type="nucleotide sequence ID" value="NZ_AVPE01000002.1"/>
</dbReference>
<dbReference type="GO" id="GO:0016879">
    <property type="term" value="F:ligase activity, forming carbon-nitrogen bonds"/>
    <property type="evidence" value="ECO:0007669"/>
    <property type="project" value="TreeGrafter"/>
</dbReference>
<name>A0A0A5GJQ0_9BACI</name>
<keyword evidence="7" id="KW-1185">Reference proteome</keyword>
<keyword evidence="2 4" id="KW-0547">Nucleotide-binding</keyword>
<evidence type="ECO:0000256" key="4">
    <source>
        <dbReference type="PROSITE-ProRule" id="PRU00409"/>
    </source>
</evidence>
<dbReference type="SUPFAM" id="SSF56059">
    <property type="entry name" value="Glutathione synthetase ATP-binding domain-like"/>
    <property type="match status" value="1"/>
</dbReference>
<evidence type="ECO:0000313" key="6">
    <source>
        <dbReference type="EMBL" id="KGX93471.1"/>
    </source>
</evidence>
<dbReference type="Pfam" id="PF08443">
    <property type="entry name" value="RimK"/>
    <property type="match status" value="1"/>
</dbReference>
<dbReference type="PROSITE" id="PS50975">
    <property type="entry name" value="ATP_GRASP"/>
    <property type="match status" value="1"/>
</dbReference>
<dbReference type="OrthoDB" id="9786585at2"/>
<keyword evidence="3 4" id="KW-0067">ATP-binding</keyword>
<gene>
    <name evidence="6" type="ORF">N781_10515</name>
</gene>
<organism evidence="6 7">
    <name type="scientific">Pontibacillus halophilus JSM 076056 = DSM 19796</name>
    <dbReference type="NCBI Taxonomy" id="1385510"/>
    <lineage>
        <taxon>Bacteria</taxon>
        <taxon>Bacillati</taxon>
        <taxon>Bacillota</taxon>
        <taxon>Bacilli</taxon>
        <taxon>Bacillales</taxon>
        <taxon>Bacillaceae</taxon>
        <taxon>Pontibacillus</taxon>
    </lineage>
</organism>
<dbReference type="EMBL" id="AVPE01000002">
    <property type="protein sequence ID" value="KGX93471.1"/>
    <property type="molecule type" value="Genomic_DNA"/>
</dbReference>
<keyword evidence="1" id="KW-0479">Metal-binding</keyword>
<dbReference type="InterPro" id="IPR013651">
    <property type="entry name" value="ATP-grasp_RimK-type"/>
</dbReference>
<dbReference type="Gene3D" id="3.30.1490.20">
    <property type="entry name" value="ATP-grasp fold, A domain"/>
    <property type="match status" value="1"/>
</dbReference>
<dbReference type="NCBIfam" id="TIGR00768">
    <property type="entry name" value="rimK_fam"/>
    <property type="match status" value="1"/>
</dbReference>
<dbReference type="InterPro" id="IPR011761">
    <property type="entry name" value="ATP-grasp"/>
</dbReference>
<feature type="domain" description="ATP-grasp" evidence="5">
    <location>
        <begin position="102"/>
        <end position="290"/>
    </location>
</feature>
<dbReference type="Gene3D" id="3.30.470.20">
    <property type="entry name" value="ATP-grasp fold, B domain"/>
    <property type="match status" value="1"/>
</dbReference>
<evidence type="ECO:0000256" key="2">
    <source>
        <dbReference type="ARBA" id="ARBA00022741"/>
    </source>
</evidence>
<comment type="caution">
    <text evidence="6">The sequence shown here is derived from an EMBL/GenBank/DDBJ whole genome shotgun (WGS) entry which is preliminary data.</text>
</comment>
<evidence type="ECO:0000313" key="7">
    <source>
        <dbReference type="Proteomes" id="UP000030528"/>
    </source>
</evidence>
<sequence>MTYYGWILYNGHLSGDKFKDYADLLQKAASEAGVRTDIKQNNELLPLLTTNENRLLSNETLPDFVLFGDKDLYLARQLEQLGIPVYNSSRSIELCDDKSFMYQKLAKENFPIPKTILGPKIYRPSQDLSLPMEAVEKELLYPMVIKEAFGSFGEQVYLVHNRNEMMEVVQEIHHRPFLFQQFVSTSYGRDLRLNVVGDRVVAAMKRYSTDDFRANITRGGSMEPYDPTEEEVDLAIRATKAVEADFAGVDLLFGESGEPILCEINGNAQIRNIYECTGINVSDKMVDYVVQDLNTKRGNQQ</sequence>
<dbReference type="eggNOG" id="COG0189">
    <property type="taxonomic scope" value="Bacteria"/>
</dbReference>
<dbReference type="GO" id="GO:0046872">
    <property type="term" value="F:metal ion binding"/>
    <property type="evidence" value="ECO:0007669"/>
    <property type="project" value="UniProtKB-KW"/>
</dbReference>
<dbReference type="STRING" id="1385510.GCA_000425205_01013"/>
<dbReference type="InterPro" id="IPR004666">
    <property type="entry name" value="Rp_bS6_RimK/Lys_biosynth_LsyX"/>
</dbReference>
<dbReference type="PANTHER" id="PTHR21621:SF0">
    <property type="entry name" value="BETA-CITRYLGLUTAMATE SYNTHASE B-RELATED"/>
    <property type="match status" value="1"/>
</dbReference>
<dbReference type="GO" id="GO:0005524">
    <property type="term" value="F:ATP binding"/>
    <property type="evidence" value="ECO:0007669"/>
    <property type="project" value="UniProtKB-UniRule"/>
</dbReference>
<protein>
    <recommendedName>
        <fullName evidence="5">ATP-grasp domain-containing protein</fullName>
    </recommendedName>
</protein>
<dbReference type="PANTHER" id="PTHR21621">
    <property type="entry name" value="RIBOSOMAL PROTEIN S6 MODIFICATION PROTEIN"/>
    <property type="match status" value="1"/>
</dbReference>
<dbReference type="AlphaFoldDB" id="A0A0A5GJQ0"/>
<evidence type="ECO:0000256" key="3">
    <source>
        <dbReference type="ARBA" id="ARBA00022840"/>
    </source>
</evidence>
<dbReference type="Proteomes" id="UP000030528">
    <property type="component" value="Unassembled WGS sequence"/>
</dbReference>
<dbReference type="Gene3D" id="3.40.50.20">
    <property type="match status" value="1"/>
</dbReference>
<dbReference type="InterPro" id="IPR013815">
    <property type="entry name" value="ATP_grasp_subdomain_1"/>
</dbReference>
<evidence type="ECO:0000256" key="1">
    <source>
        <dbReference type="ARBA" id="ARBA00022723"/>
    </source>
</evidence>
<evidence type="ECO:0000259" key="5">
    <source>
        <dbReference type="PROSITE" id="PS50975"/>
    </source>
</evidence>
<proteinExistence type="predicted"/>
<accession>A0A0A5GJQ0</accession>